<keyword evidence="1" id="KW-0472">Membrane</keyword>
<sequence length="139" mass="15753">MVLAHCEDSIYKEKDLDEDLDYEDEDDEPMGLCCMSGCLTGCSLGLLFIVVLPAGILLSLYSINNKDYGVLSAGIILILVPMISIPVLIVLYYNRRRLRKIRRFRKTRIDLVPGVKMVENNETVNHSQVISAIETKTRF</sequence>
<dbReference type="EMBL" id="UYJE01000938">
    <property type="protein sequence ID" value="VDH97810.1"/>
    <property type="molecule type" value="Genomic_DNA"/>
</dbReference>
<dbReference type="Proteomes" id="UP000596742">
    <property type="component" value="Unassembled WGS sequence"/>
</dbReference>
<feature type="transmembrane region" description="Helical" evidence="1">
    <location>
        <begin position="69"/>
        <end position="93"/>
    </location>
</feature>
<comment type="caution">
    <text evidence="2">The sequence shown here is derived from an EMBL/GenBank/DDBJ whole genome shotgun (WGS) entry which is preliminary data.</text>
</comment>
<evidence type="ECO:0008006" key="4">
    <source>
        <dbReference type="Google" id="ProtNLM"/>
    </source>
</evidence>
<keyword evidence="1" id="KW-1133">Transmembrane helix</keyword>
<name>A0A8B6BZE6_MYTGA</name>
<gene>
    <name evidence="2" type="ORF">MGAL_10B048898</name>
</gene>
<keyword evidence="3" id="KW-1185">Reference proteome</keyword>
<proteinExistence type="predicted"/>
<organism evidence="2 3">
    <name type="scientific">Mytilus galloprovincialis</name>
    <name type="common">Mediterranean mussel</name>
    <dbReference type="NCBI Taxonomy" id="29158"/>
    <lineage>
        <taxon>Eukaryota</taxon>
        <taxon>Metazoa</taxon>
        <taxon>Spiralia</taxon>
        <taxon>Lophotrochozoa</taxon>
        <taxon>Mollusca</taxon>
        <taxon>Bivalvia</taxon>
        <taxon>Autobranchia</taxon>
        <taxon>Pteriomorphia</taxon>
        <taxon>Mytilida</taxon>
        <taxon>Mytiloidea</taxon>
        <taxon>Mytilidae</taxon>
        <taxon>Mytilinae</taxon>
        <taxon>Mytilus</taxon>
    </lineage>
</organism>
<evidence type="ECO:0000313" key="2">
    <source>
        <dbReference type="EMBL" id="VDH97810.1"/>
    </source>
</evidence>
<accession>A0A8B6BZE6</accession>
<evidence type="ECO:0000313" key="3">
    <source>
        <dbReference type="Proteomes" id="UP000596742"/>
    </source>
</evidence>
<evidence type="ECO:0000256" key="1">
    <source>
        <dbReference type="SAM" id="Phobius"/>
    </source>
</evidence>
<protein>
    <recommendedName>
        <fullName evidence="4">Transmembrane protein</fullName>
    </recommendedName>
</protein>
<reference evidence="2" key="1">
    <citation type="submission" date="2018-11" db="EMBL/GenBank/DDBJ databases">
        <authorList>
            <person name="Alioto T."/>
            <person name="Alioto T."/>
        </authorList>
    </citation>
    <scope>NUCLEOTIDE SEQUENCE</scope>
</reference>
<dbReference type="AlphaFoldDB" id="A0A8B6BZE6"/>
<dbReference type="OrthoDB" id="10598818at2759"/>
<feature type="transmembrane region" description="Helical" evidence="1">
    <location>
        <begin position="44"/>
        <end position="63"/>
    </location>
</feature>
<keyword evidence="1" id="KW-0812">Transmembrane</keyword>